<dbReference type="AlphaFoldDB" id="A0A369KE76"/>
<organism evidence="1 2">
    <name type="scientific">Hypsizygus marmoreus</name>
    <name type="common">White beech mushroom</name>
    <name type="synonym">Agaricus marmoreus</name>
    <dbReference type="NCBI Taxonomy" id="39966"/>
    <lineage>
        <taxon>Eukaryota</taxon>
        <taxon>Fungi</taxon>
        <taxon>Dikarya</taxon>
        <taxon>Basidiomycota</taxon>
        <taxon>Agaricomycotina</taxon>
        <taxon>Agaricomycetes</taxon>
        <taxon>Agaricomycetidae</taxon>
        <taxon>Agaricales</taxon>
        <taxon>Tricholomatineae</taxon>
        <taxon>Lyophyllaceae</taxon>
        <taxon>Hypsizygus</taxon>
    </lineage>
</organism>
<protein>
    <submittedName>
        <fullName evidence="1">Uncharacterized protein</fullName>
    </submittedName>
</protein>
<dbReference type="InParanoid" id="A0A369KE76"/>
<keyword evidence="2" id="KW-1185">Reference proteome</keyword>
<comment type="caution">
    <text evidence="1">The sequence shown here is derived from an EMBL/GenBank/DDBJ whole genome shotgun (WGS) entry which is preliminary data.</text>
</comment>
<evidence type="ECO:0000313" key="2">
    <source>
        <dbReference type="Proteomes" id="UP000076154"/>
    </source>
</evidence>
<proteinExistence type="predicted"/>
<reference evidence="1" key="1">
    <citation type="submission" date="2018-04" db="EMBL/GenBank/DDBJ databases">
        <title>Whole genome sequencing of Hypsizygus marmoreus.</title>
        <authorList>
            <person name="Choi I.-G."/>
            <person name="Min B."/>
            <person name="Kim J.-G."/>
            <person name="Kim S."/>
            <person name="Oh Y.-L."/>
            <person name="Kong W.-S."/>
            <person name="Park H."/>
            <person name="Jeong J."/>
            <person name="Song E.-S."/>
        </authorList>
    </citation>
    <scope>NUCLEOTIDE SEQUENCE [LARGE SCALE GENOMIC DNA]</scope>
    <source>
        <strain evidence="1">51987-8</strain>
    </source>
</reference>
<gene>
    <name evidence="1" type="ORF">Hypma_013925</name>
</gene>
<dbReference type="Proteomes" id="UP000076154">
    <property type="component" value="Unassembled WGS sequence"/>
</dbReference>
<name>A0A369KE76_HYPMA</name>
<evidence type="ECO:0000313" key="1">
    <source>
        <dbReference type="EMBL" id="RDB30073.1"/>
    </source>
</evidence>
<sequence length="142" mass="16166">MHWRMITPGNPRITSSDYPCSVCRHTSTRNPYTQVIAQIHCPIWHLISLCAGSHVTFGQPCNRGLHPLHLDKRRARSGLSRFPNSERRFHLEVEINHFDLDAIESSFGSGACKSGVVWLLSDFFLCCGFFKYKESVLDSESL</sequence>
<accession>A0A369KE76</accession>
<dbReference type="EMBL" id="LUEZ02000009">
    <property type="protein sequence ID" value="RDB30073.1"/>
    <property type="molecule type" value="Genomic_DNA"/>
</dbReference>